<dbReference type="InterPro" id="IPR036390">
    <property type="entry name" value="WH_DNA-bd_sf"/>
</dbReference>
<dbReference type="RefSeq" id="WP_345441308.1">
    <property type="nucleotide sequence ID" value="NZ_BAABKO010000006.1"/>
</dbReference>
<evidence type="ECO:0000256" key="4">
    <source>
        <dbReference type="ARBA" id="ARBA00023163"/>
    </source>
</evidence>
<dbReference type="PANTHER" id="PTHR30346:SF29">
    <property type="entry name" value="LYSR SUBSTRATE-BINDING"/>
    <property type="match status" value="1"/>
</dbReference>
<evidence type="ECO:0000256" key="1">
    <source>
        <dbReference type="ARBA" id="ARBA00009437"/>
    </source>
</evidence>
<dbReference type="Pfam" id="PF03466">
    <property type="entry name" value="LysR_substrate"/>
    <property type="match status" value="1"/>
</dbReference>
<dbReference type="Gene3D" id="1.10.10.10">
    <property type="entry name" value="Winged helix-like DNA-binding domain superfamily/Winged helix DNA-binding domain"/>
    <property type="match status" value="1"/>
</dbReference>
<evidence type="ECO:0000259" key="5">
    <source>
        <dbReference type="PROSITE" id="PS50931"/>
    </source>
</evidence>
<dbReference type="SUPFAM" id="SSF46785">
    <property type="entry name" value="Winged helix' DNA-binding domain"/>
    <property type="match status" value="1"/>
</dbReference>
<protein>
    <submittedName>
        <fullName evidence="6">LysR family transcriptional regulator</fullName>
    </submittedName>
</protein>
<gene>
    <name evidence="6" type="ORF">GCM10023351_31370</name>
</gene>
<feature type="domain" description="HTH lysR-type" evidence="5">
    <location>
        <begin position="7"/>
        <end position="61"/>
    </location>
</feature>
<keyword evidence="7" id="KW-1185">Reference proteome</keyword>
<dbReference type="EMBL" id="BAABKO010000006">
    <property type="protein sequence ID" value="GAA4783678.1"/>
    <property type="molecule type" value="Genomic_DNA"/>
</dbReference>
<reference evidence="7" key="1">
    <citation type="journal article" date="2019" name="Int. J. Syst. Evol. Microbiol.">
        <title>The Global Catalogue of Microorganisms (GCM) 10K type strain sequencing project: providing services to taxonomists for standard genome sequencing and annotation.</title>
        <authorList>
            <consortium name="The Broad Institute Genomics Platform"/>
            <consortium name="The Broad Institute Genome Sequencing Center for Infectious Disease"/>
            <person name="Wu L."/>
            <person name="Ma J."/>
        </authorList>
    </citation>
    <scope>NUCLEOTIDE SEQUENCE [LARGE SCALE GENOMIC DNA]</scope>
    <source>
        <strain evidence="7">JCM 18537</strain>
    </source>
</reference>
<comment type="caution">
    <text evidence="6">The sequence shown here is derived from an EMBL/GenBank/DDBJ whole genome shotgun (WGS) entry which is preliminary data.</text>
</comment>
<dbReference type="PROSITE" id="PS50931">
    <property type="entry name" value="HTH_LYSR"/>
    <property type="match status" value="1"/>
</dbReference>
<name>A0ABP9AMW2_9MICO</name>
<evidence type="ECO:0000313" key="7">
    <source>
        <dbReference type="Proteomes" id="UP001501645"/>
    </source>
</evidence>
<comment type="similarity">
    <text evidence="1">Belongs to the LysR transcriptional regulatory family.</text>
</comment>
<keyword evidence="4" id="KW-0804">Transcription</keyword>
<dbReference type="SUPFAM" id="SSF53850">
    <property type="entry name" value="Periplasmic binding protein-like II"/>
    <property type="match status" value="1"/>
</dbReference>
<evidence type="ECO:0000256" key="3">
    <source>
        <dbReference type="ARBA" id="ARBA00023125"/>
    </source>
</evidence>
<dbReference type="PANTHER" id="PTHR30346">
    <property type="entry name" value="TRANSCRIPTIONAL DUAL REGULATOR HCAR-RELATED"/>
    <property type="match status" value="1"/>
</dbReference>
<evidence type="ECO:0000313" key="6">
    <source>
        <dbReference type="EMBL" id="GAA4783678.1"/>
    </source>
</evidence>
<dbReference type="InterPro" id="IPR036388">
    <property type="entry name" value="WH-like_DNA-bd_sf"/>
</dbReference>
<dbReference type="Pfam" id="PF00126">
    <property type="entry name" value="HTH_1"/>
    <property type="match status" value="1"/>
</dbReference>
<organism evidence="6 7">
    <name type="scientific">Microbacterium gilvum</name>
    <dbReference type="NCBI Taxonomy" id="1336204"/>
    <lineage>
        <taxon>Bacteria</taxon>
        <taxon>Bacillati</taxon>
        <taxon>Actinomycetota</taxon>
        <taxon>Actinomycetes</taxon>
        <taxon>Micrococcales</taxon>
        <taxon>Microbacteriaceae</taxon>
        <taxon>Microbacterium</taxon>
    </lineage>
</organism>
<dbReference type="InterPro" id="IPR005119">
    <property type="entry name" value="LysR_subst-bd"/>
</dbReference>
<sequence>MIPWSGRSLQLLHELRLRGTIAAVASALSYSPSTVSHRLQQLEREVGVPLLEPDGRGVRLTAAGETVARHAAAQLAAQERVEGSLAQLGAELTPLRIAALQSATRTIVPTMLSALAAELPALRVEVAVIPPEQGLAEVEAGGLDLVMAEQYPGRTRPRPPALDRELLGRDPIRLAVAPGSPASSLADVRDAPWVMEPVGTAARDWAVQQCRAAGFEPDIRHEATDLSAHLRLIAAGHAVGLVPGLAVAADEAAPRLVDLPGAPHREIFTSARASAAGLPGVRAARRVLAEAFGALRGT</sequence>
<keyword evidence="2" id="KW-0805">Transcription regulation</keyword>
<dbReference type="Gene3D" id="3.40.190.10">
    <property type="entry name" value="Periplasmic binding protein-like II"/>
    <property type="match status" value="2"/>
</dbReference>
<dbReference type="Proteomes" id="UP001501645">
    <property type="component" value="Unassembled WGS sequence"/>
</dbReference>
<dbReference type="InterPro" id="IPR000847">
    <property type="entry name" value="LysR_HTH_N"/>
</dbReference>
<proteinExistence type="inferred from homology"/>
<accession>A0ABP9AMW2</accession>
<evidence type="ECO:0000256" key="2">
    <source>
        <dbReference type="ARBA" id="ARBA00023015"/>
    </source>
</evidence>
<keyword evidence="3" id="KW-0238">DNA-binding</keyword>